<keyword evidence="1" id="KW-0472">Membrane</keyword>
<dbReference type="InterPro" id="IPR040115">
    <property type="entry name" value="Lnp"/>
</dbReference>
<keyword evidence="1" id="KW-1133">Transmembrane helix</keyword>
<feature type="region of interest" description="Disordered" evidence="3">
    <location>
        <begin position="143"/>
        <end position="221"/>
    </location>
</feature>
<comment type="subcellular location">
    <subcellularLocation>
        <location evidence="1">Endoplasmic reticulum membrane</location>
        <topology evidence="1">Multi-pass membrane protein</topology>
    </subcellularLocation>
</comment>
<evidence type="ECO:0000256" key="2">
    <source>
        <dbReference type="SAM" id="Coils"/>
    </source>
</evidence>
<keyword evidence="1" id="KW-0863">Zinc-finger</keyword>
<feature type="compositionally biased region" description="Acidic residues" evidence="3">
    <location>
        <begin position="351"/>
        <end position="368"/>
    </location>
</feature>
<feature type="transmembrane region" description="Helical" evidence="1">
    <location>
        <begin position="47"/>
        <end position="70"/>
    </location>
</feature>
<keyword evidence="1" id="KW-0256">Endoplasmic reticulum</keyword>
<evidence type="ECO:0000256" key="3">
    <source>
        <dbReference type="SAM" id="MobiDB-lite"/>
    </source>
</evidence>
<comment type="caution">
    <text evidence="5">The sequence shown here is derived from an EMBL/GenBank/DDBJ whole genome shotgun (WGS) entry which is preliminary data.</text>
</comment>
<keyword evidence="1" id="KW-0862">Zinc</keyword>
<dbReference type="Proteomes" id="UP001642482">
    <property type="component" value="Unassembled WGS sequence"/>
</dbReference>
<evidence type="ECO:0000259" key="4">
    <source>
        <dbReference type="Pfam" id="PF10058"/>
    </source>
</evidence>
<name>A0ABP0C906_9PEZI</name>
<keyword evidence="2" id="KW-0175">Coiled coil</keyword>
<dbReference type="Pfam" id="PF10058">
    <property type="entry name" value="Zn_ribbon_10"/>
    <property type="match status" value="1"/>
</dbReference>
<dbReference type="PANTHER" id="PTHR22166">
    <property type="entry name" value="ENDOPLASMIC RETICULUM JUNCTION FORMATION PROTEIN LUNAPARK"/>
    <property type="match status" value="1"/>
</dbReference>
<feature type="transmembrane region" description="Helical" evidence="1">
    <location>
        <begin position="82"/>
        <end position="101"/>
    </location>
</feature>
<comment type="similarity">
    <text evidence="1">Belongs to the lunapark family.</text>
</comment>
<protein>
    <recommendedName>
        <fullName evidence="1">Endoplasmic reticulum junction formation protein lunapark</fullName>
    </recommendedName>
</protein>
<dbReference type="InterPro" id="IPR019273">
    <property type="entry name" value="Lunapark_Znf"/>
</dbReference>
<evidence type="ECO:0000313" key="6">
    <source>
        <dbReference type="Proteomes" id="UP001642482"/>
    </source>
</evidence>
<evidence type="ECO:0000256" key="1">
    <source>
        <dbReference type="RuleBase" id="RU367073"/>
    </source>
</evidence>
<reference evidence="5 6" key="1">
    <citation type="submission" date="2024-01" db="EMBL/GenBank/DDBJ databases">
        <authorList>
            <person name="Allen C."/>
            <person name="Tagirdzhanova G."/>
        </authorList>
    </citation>
    <scope>NUCLEOTIDE SEQUENCE [LARGE SCALE GENOMIC DNA]</scope>
</reference>
<gene>
    <name evidence="5" type="ORF">SEUCBS140593_006863</name>
</gene>
<feature type="region of interest" description="Disordered" evidence="3">
    <location>
        <begin position="348"/>
        <end position="399"/>
    </location>
</feature>
<dbReference type="EMBL" id="CAWUHD010000078">
    <property type="protein sequence ID" value="CAK7228288.1"/>
    <property type="molecule type" value="Genomic_DNA"/>
</dbReference>
<dbReference type="PANTHER" id="PTHR22166:SF12">
    <property type="entry name" value="ENDOPLASMIC RETICULUM JUNCTION FORMATION PROTEIN LUNAPARK"/>
    <property type="match status" value="1"/>
</dbReference>
<evidence type="ECO:0000313" key="5">
    <source>
        <dbReference type="EMBL" id="CAK7228288.1"/>
    </source>
</evidence>
<feature type="compositionally biased region" description="Polar residues" evidence="3">
    <location>
        <begin position="191"/>
        <end position="221"/>
    </location>
</feature>
<keyword evidence="6" id="KW-1185">Reference proteome</keyword>
<sequence>MVFLWPWKRSDDSPESFEKVLSALATKIANTQAKLDRTRSISRRVRVLFTLYLTFGYLVYVIVLVLVVGWKNMGAWEWSGVAGGPVLIYVTRKALAAFYNFRIDSLASKLKEQQEERAKTIQKLKEATKYDSTLQLLEKYGGAEAKPGKGKADEKGHAEIKPGKEAPAGGPQDGANPSTPNRTHLPPPPTANIQHGSNFQTPASKQGTPRGSGVDTSIVSTAGSPAGVTDLSASAEFAPNAFGPGGVPPQAFPAQVPGGQYAAPNSAYGGESHWYDRILDLLMGDDEMAAKNRFVLICSSCRLVNGQAPPGTKSLAELGSWKCMGCGALNGEAAEAKKIVSEMLQRKDEVADSEADSDDAEIEAEPEVVDVKEGGGLVATGKDTGSETRSMRKRGKKAK</sequence>
<feature type="coiled-coil region" evidence="2">
    <location>
        <begin position="103"/>
        <end position="130"/>
    </location>
</feature>
<keyword evidence="1" id="KW-0812">Transmembrane</keyword>
<organism evidence="5 6">
    <name type="scientific">Sporothrix eucalyptigena</name>
    <dbReference type="NCBI Taxonomy" id="1812306"/>
    <lineage>
        <taxon>Eukaryota</taxon>
        <taxon>Fungi</taxon>
        <taxon>Dikarya</taxon>
        <taxon>Ascomycota</taxon>
        <taxon>Pezizomycotina</taxon>
        <taxon>Sordariomycetes</taxon>
        <taxon>Sordariomycetidae</taxon>
        <taxon>Ophiostomatales</taxon>
        <taxon>Ophiostomataceae</taxon>
        <taxon>Sporothrix</taxon>
    </lineage>
</organism>
<feature type="domain" description="Lunapark zinc ribbon" evidence="4">
    <location>
        <begin position="274"/>
        <end position="330"/>
    </location>
</feature>
<proteinExistence type="inferred from homology"/>
<comment type="domain">
    <text evidence="1">The C4-type zinc finger motif is necessary both for its ER three-way tubular junction localization and formation.</text>
</comment>
<feature type="compositionally biased region" description="Basic and acidic residues" evidence="3">
    <location>
        <begin position="146"/>
        <end position="164"/>
    </location>
</feature>
<comment type="function">
    <text evidence="1">Plays a role in determining ER morphology.</text>
</comment>
<keyword evidence="1" id="KW-0479">Metal-binding</keyword>
<accession>A0ABP0C906</accession>